<reference evidence="8" key="1">
    <citation type="submission" date="2022-04" db="EMBL/GenBank/DDBJ databases">
        <title>Carnegiea gigantea Genome sequencing and assembly v2.</title>
        <authorList>
            <person name="Copetti D."/>
            <person name="Sanderson M.J."/>
            <person name="Burquez A."/>
            <person name="Wojciechowski M.F."/>
        </authorList>
    </citation>
    <scope>NUCLEOTIDE SEQUENCE</scope>
    <source>
        <strain evidence="8">SGP5-SGP5p</strain>
        <tissue evidence="8">Aerial part</tissue>
    </source>
</reference>
<evidence type="ECO:0000313" key="9">
    <source>
        <dbReference type="Proteomes" id="UP001153076"/>
    </source>
</evidence>
<dbReference type="GO" id="GO:0016705">
    <property type="term" value="F:oxidoreductase activity, acting on paired donors, with incorporation or reduction of molecular oxygen"/>
    <property type="evidence" value="ECO:0007669"/>
    <property type="project" value="InterPro"/>
</dbReference>
<evidence type="ECO:0000256" key="6">
    <source>
        <dbReference type="PIRSR" id="PIRSR602401-1"/>
    </source>
</evidence>
<comment type="caution">
    <text evidence="8">The sequence shown here is derived from an EMBL/GenBank/DDBJ whole genome shotgun (WGS) entry which is preliminary data.</text>
</comment>
<keyword evidence="4" id="KW-0560">Oxidoreductase</keyword>
<dbReference type="OrthoDB" id="1470350at2759"/>
<dbReference type="CDD" id="cd11064">
    <property type="entry name" value="CYP86A"/>
    <property type="match status" value="1"/>
</dbReference>
<dbReference type="Gene3D" id="1.10.630.10">
    <property type="entry name" value="Cytochrome P450"/>
    <property type="match status" value="1"/>
</dbReference>
<dbReference type="GO" id="GO:0005506">
    <property type="term" value="F:iron ion binding"/>
    <property type="evidence" value="ECO:0007669"/>
    <property type="project" value="InterPro"/>
</dbReference>
<evidence type="ECO:0000313" key="8">
    <source>
        <dbReference type="EMBL" id="KAJ8425753.1"/>
    </source>
</evidence>
<keyword evidence="6" id="KW-0349">Heme</keyword>
<dbReference type="GO" id="GO:0004497">
    <property type="term" value="F:monooxygenase activity"/>
    <property type="evidence" value="ECO:0007669"/>
    <property type="project" value="InterPro"/>
</dbReference>
<dbReference type="InterPro" id="IPR002401">
    <property type="entry name" value="Cyt_P450_E_grp-I"/>
</dbReference>
<keyword evidence="9" id="KW-1185">Reference proteome</keyword>
<dbReference type="PRINTS" id="PR00385">
    <property type="entry name" value="P450"/>
</dbReference>
<keyword evidence="7" id="KW-1133">Transmembrane helix</keyword>
<dbReference type="PRINTS" id="PR00463">
    <property type="entry name" value="EP450I"/>
</dbReference>
<keyword evidence="7" id="KW-0812">Transmembrane</keyword>
<evidence type="ECO:0000256" key="2">
    <source>
        <dbReference type="ARBA" id="ARBA00010617"/>
    </source>
</evidence>
<protein>
    <recommendedName>
        <fullName evidence="10">Cytochrome P450</fullName>
    </recommendedName>
</protein>
<evidence type="ECO:0008006" key="10">
    <source>
        <dbReference type="Google" id="ProtNLM"/>
    </source>
</evidence>
<dbReference type="InterPro" id="IPR036396">
    <property type="entry name" value="Cyt_P450_sf"/>
</dbReference>
<comment type="similarity">
    <text evidence="2">Belongs to the cytochrome P450 family.</text>
</comment>
<keyword evidence="3 6" id="KW-0479">Metal-binding</keyword>
<evidence type="ECO:0000256" key="7">
    <source>
        <dbReference type="SAM" id="Phobius"/>
    </source>
</evidence>
<proteinExistence type="inferred from homology"/>
<sequence length="509" mass="58730">MLKLHINHMGYFEIILLLISFVFVFCYSFHKKHGLSTNWPLVGMLPALLKNHSRIHDLFIELVEKSQLTFLVKGPWFTNMNLLVTVDPTNAHHILSKNFGNYPKGSKFKEIFEILGDDSEIWQYHRKMAHSVLGHPKFHQFLVEKVWEKIETGLIPILNRASEQRLEIDLQDLFERFAFDTISVVVMDYDPGCLCIDLPSLPFSKALHDAEEVIVYRHVVPTCVWKFQRWLGIGQEKKHKEAWKIIDDFIYGCISKKREEMHRNSQSKAYKVGNELGADLVTLYMDEVRNGAEIGSNGDKFLRDTILTFFAAGQDTTGAALSWFFYLLSKNPHVLFKIKEELDTIIWDRHNISSRSFDELSNKLIYLHVAIFEALRLYPPVPFNAKAPAEVDTLPSGHKVDPSMQIIFNMYAMGRMKSIWGEDCCEFKPGRWILETGKIRHEPSYKFLAFNSGPRTCTGKNMSLTIMKATIMTIISRYNIEPVQGHPIVPSQSVVLHMKHGFKTKVVSY</sequence>
<organism evidence="8 9">
    <name type="scientific">Carnegiea gigantea</name>
    <dbReference type="NCBI Taxonomy" id="171969"/>
    <lineage>
        <taxon>Eukaryota</taxon>
        <taxon>Viridiplantae</taxon>
        <taxon>Streptophyta</taxon>
        <taxon>Embryophyta</taxon>
        <taxon>Tracheophyta</taxon>
        <taxon>Spermatophyta</taxon>
        <taxon>Magnoliopsida</taxon>
        <taxon>eudicotyledons</taxon>
        <taxon>Gunneridae</taxon>
        <taxon>Pentapetalae</taxon>
        <taxon>Caryophyllales</taxon>
        <taxon>Cactineae</taxon>
        <taxon>Cactaceae</taxon>
        <taxon>Cactoideae</taxon>
        <taxon>Echinocereeae</taxon>
        <taxon>Carnegiea</taxon>
    </lineage>
</organism>
<dbReference type="GO" id="GO:0020037">
    <property type="term" value="F:heme binding"/>
    <property type="evidence" value="ECO:0007669"/>
    <property type="project" value="InterPro"/>
</dbReference>
<dbReference type="EMBL" id="JAKOGI010001413">
    <property type="protein sequence ID" value="KAJ8425753.1"/>
    <property type="molecule type" value="Genomic_DNA"/>
</dbReference>
<dbReference type="SUPFAM" id="SSF48264">
    <property type="entry name" value="Cytochrome P450"/>
    <property type="match status" value="1"/>
</dbReference>
<dbReference type="Proteomes" id="UP001153076">
    <property type="component" value="Unassembled WGS sequence"/>
</dbReference>
<keyword evidence="7" id="KW-0472">Membrane</keyword>
<accession>A0A9Q1GWD0</accession>
<gene>
    <name evidence="8" type="ORF">Cgig2_024370</name>
</gene>
<keyword evidence="5 6" id="KW-0408">Iron</keyword>
<dbReference type="AlphaFoldDB" id="A0A9Q1GWD0"/>
<dbReference type="InterPro" id="IPR001128">
    <property type="entry name" value="Cyt_P450"/>
</dbReference>
<dbReference type="PANTHER" id="PTHR24296">
    <property type="entry name" value="CYTOCHROME P450"/>
    <property type="match status" value="1"/>
</dbReference>
<comment type="cofactor">
    <cofactor evidence="1 6">
        <name>heme</name>
        <dbReference type="ChEBI" id="CHEBI:30413"/>
    </cofactor>
</comment>
<evidence type="ECO:0000256" key="4">
    <source>
        <dbReference type="ARBA" id="ARBA00023002"/>
    </source>
</evidence>
<evidence type="ECO:0000256" key="5">
    <source>
        <dbReference type="ARBA" id="ARBA00023004"/>
    </source>
</evidence>
<feature type="binding site" description="axial binding residue" evidence="6">
    <location>
        <position position="457"/>
    </location>
    <ligand>
        <name>heme</name>
        <dbReference type="ChEBI" id="CHEBI:30413"/>
    </ligand>
    <ligandPart>
        <name>Fe</name>
        <dbReference type="ChEBI" id="CHEBI:18248"/>
    </ligandPart>
</feature>
<evidence type="ECO:0000256" key="3">
    <source>
        <dbReference type="ARBA" id="ARBA00022723"/>
    </source>
</evidence>
<evidence type="ECO:0000256" key="1">
    <source>
        <dbReference type="ARBA" id="ARBA00001971"/>
    </source>
</evidence>
<feature type="transmembrane region" description="Helical" evidence="7">
    <location>
        <begin position="12"/>
        <end position="30"/>
    </location>
</feature>
<dbReference type="Pfam" id="PF00067">
    <property type="entry name" value="p450"/>
    <property type="match status" value="1"/>
</dbReference>
<name>A0A9Q1GWD0_9CARY</name>